<dbReference type="InterPro" id="IPR008638">
    <property type="entry name" value="FhaB/CdiA-like_TPS"/>
</dbReference>
<organism evidence="4 5">
    <name type="scientific">Pseudomonas asplenii</name>
    <dbReference type="NCBI Taxonomy" id="53407"/>
    <lineage>
        <taxon>Bacteria</taxon>
        <taxon>Pseudomonadati</taxon>
        <taxon>Pseudomonadota</taxon>
        <taxon>Gammaproteobacteria</taxon>
        <taxon>Pseudomonadales</taxon>
        <taxon>Pseudomonadaceae</taxon>
        <taxon>Pseudomonas</taxon>
    </lineage>
</organism>
<dbReference type="InterPro" id="IPR011050">
    <property type="entry name" value="Pectin_lyase_fold/virulence"/>
</dbReference>
<dbReference type="Pfam" id="PF05860">
    <property type="entry name" value="TPS"/>
    <property type="match status" value="1"/>
</dbReference>
<dbReference type="EMBL" id="LT629972">
    <property type="protein sequence ID" value="SEI24507.1"/>
    <property type="molecule type" value="Genomic_DNA"/>
</dbReference>
<dbReference type="SUPFAM" id="SSF51294">
    <property type="entry name" value="Hedgehog/intein (Hint) domain"/>
    <property type="match status" value="1"/>
</dbReference>
<dbReference type="RefSeq" id="WP_081354642.1">
    <property type="nucleotide sequence ID" value="NZ_LT629972.1"/>
</dbReference>
<feature type="region of interest" description="Disordered" evidence="1">
    <location>
        <begin position="3420"/>
        <end position="3444"/>
    </location>
</feature>
<feature type="region of interest" description="Disordered" evidence="1">
    <location>
        <begin position="2107"/>
        <end position="2137"/>
    </location>
</feature>
<evidence type="ECO:0000259" key="3">
    <source>
        <dbReference type="SMART" id="SM00912"/>
    </source>
</evidence>
<dbReference type="OrthoDB" id="2664633at2"/>
<dbReference type="GO" id="GO:0016539">
    <property type="term" value="P:intein-mediated protein splicing"/>
    <property type="evidence" value="ECO:0007669"/>
    <property type="project" value="InterPro"/>
</dbReference>
<dbReference type="Pfam" id="PF07591">
    <property type="entry name" value="PT-HINT"/>
    <property type="match status" value="1"/>
</dbReference>
<dbReference type="InterPro" id="IPR025157">
    <property type="entry name" value="Hemagglutinin_rpt"/>
</dbReference>
<reference evidence="4 5" key="1">
    <citation type="submission" date="2016-10" db="EMBL/GenBank/DDBJ databases">
        <authorList>
            <person name="de Groot N.N."/>
        </authorList>
    </citation>
    <scope>NUCLEOTIDE SEQUENCE [LARGE SCALE GENOMIC DNA]</scope>
    <source>
        <strain evidence="4 5">LMG 2158</strain>
    </source>
</reference>
<accession>A0A1H6P4W6</accession>
<sequence length="3571" mass="368407">MDVRQFAFLAGQPSAALKKRDHFLGLPKRGLAFILANAMFWQPLWAQADGIVVSAPGTSLGQAANGVPVVNIAAPNASGLSHNQFHDYNVGTNGVILNNSTQNLQNTQLGGYIIGNSNLNGRAASTILNEVNGGSPSQLRGYTEVAGQSAHVIVANPYGISCNGCGFINTPQATLTTGKPVVENGQVSRYQVDQGSVSIEGAGLNANNIDRFEIITRSAKLNAEIQAKNLAIIAGASDVDAKTLKATARAADPATAPQLAIDSSALGGMYAGAIKLVGTEAGVGVKLDGKMVASGGDIQLDANGHLSMVDTAATGAVNVKAQSLETKGAVYAGTTLDVTTQGDLSSQNNLVAKDHITLSSGGQLTNNGIIEAGVNADNSRNATGDISITAQNVNNAGKSVIASRDLKVTTTQTLNNQDGTLSAQRQTVVTAGTLDNQNQGRVLSADSLNLTADTVLNGQGGLINSVGQLTATLGHLNNNGGEVSSKTNSTLILGTMDNLTGLVMAENTLDITASGAVNNQGGRIGSNQVLIFKGKSLDNAGKGRITAQQKLELSASHLDNSTGSLITNGPLTLTADTVDNAQGRISSKDDLTATVTTFNQQDGALLTEGNLTLNGSSLDNSNAGLVSAKKLLVLNVDSIDNRAGEISSVQAVNLNGQKLNNSEGGKVLSDTALGLKVVQVINQSLGQLVSQGGMTLTGSTLDNSGGQLSAQSGLVITLEGALTNQLAGLISSEGTLTAHSGSLDNSGGSFSSAGLLQLTSVGALVNQGGRLVTDGGIELHSASLDNRQKGTISGLGAVSVNTGDFDNSHDGFVSSADQLDLTATQLTNQDGGRIGAAKALTASVTSLDQQGGQLNSDTSISLDLNQGQLNNQGGLINAPLLVLKNLKGVNNQGGEISSAQAFTLAADSLNNDSGKVLSNQALTLRIDKALSSIKGMIAAASLDVHAGSLDNSGGTLTSRAGLDLLVNGQVTNRNQGLINATQGLTLNSSDLDNQGGSLLGSAIAIDFGAATGDLNNAGGHITTAGNLTIDHLRDLNNQGGELTSTQSLTLQGRTLDNSNAGKLISSNLLSLTADNLINQNGGLLSGWEGVTVNGGSLDNRNSGTVSSRSGNLAVTLAGALLNGNAGALVSQKVLTVNAASLDNSDKGIISSAQGQTLTVSGVLNNATGGSIDSGAALTLQAMTLNNGGTINAQQALTYTGTTLDNSNGTFSGSTAVTLDLLGALTNSNGKLSAGGPLLIQRSTQINNQGGALSSQGLLSILTGSLDNSNRGTLAATDKLTITSTGDVQNGNAGLIASANGEVQLTAASLGSARGSLQGQGAVTLDVSGDIDSQGGKVIAQTGDLLIKAGNLDNRGGVLSSIKGNFESHVVGVLKNGYDLNRQGGLIQALRLTLNAQGGIDNYGGRFVAQTGDVVIDAGAAGNINNRDGIIQANGLLKVSGNDFDSSGDNGGQVAAGQIDLKLSGTLSNRKGVMESDRDLSVTAASVDNQGGQLRVLGTGGKTEFQLGGLFDNRNGRLETASNDLVLNASGFQNQDGSLLHLGNGTLGISTANVLGAGGSLVTRGNLTLTADEWTNSSVIQAGKLTLNIGTLNQLAGAQLLASNSLLGTGGNWSNDGLIASDGSASLNLSGSYGGNGRYTSLGTLGLTAAQVSLGNSASIAGGAETTLNIAGQLGNSGRITSAAGMTVTAGAINNYGTLGSTGNLRLTTSSLLNDKGLIFSGGDMALRTDTFTNRYADVYSFGNLAIAKDDSNGLSSSINNISSTIESGGDLSLSATHIESRKDVFEVTGGQTAGYIGVQCYYCSYIDPDYFNGPDKNYLVWVQNYKSTIVKDSASSSILAGRNLVASGGSLINQASTIGAVGDLTLNLQDFTNQGASVGDYSVRKSYSFSAVNAYDVLSFMSTVMNYNAVHDPSYNSGNALAPNIHVWTNSGAESIVKLRSRGGGREATRYTIYGSLWLEGSSRNVDPSIGAATGPWEMQAATPFNNTITYTSPSTYANAVVQAGGAVNITGTQSLTNSVVREGVVIDGVASHVGSTQVGNSTATLVNINRQLPPDLAQQQVNPLTLPGFSLPTGQNGLFRLSEASSSTPADKGPQSWSLGGASLNTVQRQQAQPTSQLTSVELSDNTQTGNAGPGALVRVQGLPSTAGQSRPQKYLIETNPAFADLKQFVNSDYLLSKVGYSDQESTKRLGDGFYEQRLIQQAVVARTGQRFIDGQTSDEGLFKYLMDNAISSKQQLNLSVGVSLTSEQVAALTHDIVWMEKQVVNGEEVLVPVLYLAQANNRLAPNGALIQGADVNLIAGANLENSGTLRASNNLSMSAGNNLVNAGLAEAGNRLNALAINNVVNKAGGIIAGRDVSLTSVSGDITNERTVSTYANTVDGYLYRNDVVDSAARIEAANDLTLSAAQDVKNVGGVLKSGGDTNIKAGRDVSIASAEQHNSTMQGRIKSNSVSQYGSDVEVGRDLKVQAGRDLAVVGSRIDAKRDISMDAVDNLMVSSAANESHADYKSKKLKIQEDHVKQVMSSLTAGGDVNLNAGKDMTLVSSRINAGDEAKLVAAGELNVLAAQDSDYSLYDKKKKGSFGRLQTRHDEITRVTNVGSEISTGGDLTLKSGGDQRYQVAKLDSGKDLTIDSGGGITFEGVKDLVQESHEKTNNNAFWNSSKGRGNTDETLRQTQMTAAGNITIKAVEGLKVDIKQVNQESVSQAIDAMVKADPQLAWLKDAESRGDVDWHLVKEIHSSYKYSNSGLGPASQLIIAIVMAAVVGPMAMTAMAGSSPAIAFGVAAIASNAATNATTSFINNGGNLGAVFKDLSSPDAMKGYAISGITAGLASGYYQSWTGATANMPLNSWANVGRFAANQALQSSTSALLGKALGNDANVSDALKGALFNTLAAVSFSAVGDYTLGKYAEGSPQKVIIHAMVGGLLAEATGGDFKTGALAAGVNELLIDHLSALVHGDKGLLTMSSQIVGVLAAAAQSDTDASKMEKGSWVASYASQYNRQLHADEDKWIREHAKEFAAKYDISEQQATERLAQQALKNVDYLWRALLSDGNDDAAASFLASSGKTFTNDLGEQQALFTAKGQQLFRPEMFADTADPKFYRQFVQSGISRPLSEGLLKEMKDSGLDLKNGAVDLGRFVVDHPGAALEGLWEGLKDLPGGVVDGFKESGQSIGEGAATALNDDLTAKLNAIYGVDVSTAQKTMLLLRTVSAVTSASGVAKGGVKITEKVSEAIGKKLDDILKGANERKLIADGKSSPEPTGRPCCFAAGTMVSTPSGDRAIETLKVGDVVWSKPDKGGKPFAAAILATHYRNDQPIYRLKLENVGANGAAETETLLVTPSHPFYVPERRDFIPAIDLKPGDLLQSLSDGEGEKASTRVESLELFLPVGETYNLTVDIGHTFYVGKLKTWVHNTGTNAPCSIDGRPVAGSESGAKGPGAVPNLTERGTLTNVFPSDPAIAQRPIRTLVQDSSGRYWLQTPSGSKITPSGSYDFVTMPDGTVRVSRSNVNEAFSTHLGLSGGGEVKYAGSIRFGNNDGPSRGTISQWNNSSGHYKPPASLSSNSGLPENLFSPK</sequence>
<dbReference type="PROSITE" id="PS50817">
    <property type="entry name" value="INTEIN_N_TER"/>
    <property type="match status" value="1"/>
</dbReference>
<dbReference type="SUPFAM" id="SSF51126">
    <property type="entry name" value="Pectin lyase-like"/>
    <property type="match status" value="1"/>
</dbReference>
<dbReference type="SMART" id="SM00306">
    <property type="entry name" value="HintN"/>
    <property type="match status" value="1"/>
</dbReference>
<feature type="region of interest" description="Disordered" evidence="1">
    <location>
        <begin position="3533"/>
        <end position="3571"/>
    </location>
</feature>
<evidence type="ECO:0000313" key="5">
    <source>
        <dbReference type="Proteomes" id="UP000182272"/>
    </source>
</evidence>
<dbReference type="InterPro" id="IPR010069">
    <property type="entry name" value="CdiA_FHA1_rpt"/>
</dbReference>
<feature type="domain" description="Hint" evidence="2">
    <location>
        <begin position="3262"/>
        <end position="3366"/>
    </location>
</feature>
<dbReference type="SMART" id="SM00912">
    <property type="entry name" value="Haemagg_act"/>
    <property type="match status" value="1"/>
</dbReference>
<evidence type="ECO:0000259" key="2">
    <source>
        <dbReference type="SMART" id="SM00306"/>
    </source>
</evidence>
<proteinExistence type="predicted"/>
<dbReference type="GO" id="GO:0003824">
    <property type="term" value="F:catalytic activity"/>
    <property type="evidence" value="ECO:0007669"/>
    <property type="project" value="UniProtKB-ARBA"/>
</dbReference>
<dbReference type="InterPro" id="IPR036844">
    <property type="entry name" value="Hint_dom_sf"/>
</dbReference>
<protein>
    <submittedName>
        <fullName evidence="4">Filamentous hemagglutinin</fullName>
    </submittedName>
</protein>
<name>A0A1H6P4W6_9PSED</name>
<feature type="domain" description="Filamentous haemagglutinin FhaB/tRNA nuclease CdiA-like TPS" evidence="3">
    <location>
        <begin position="64"/>
        <end position="185"/>
    </location>
</feature>
<dbReference type="InterPro" id="IPR003587">
    <property type="entry name" value="Hint_dom_N"/>
</dbReference>
<dbReference type="Proteomes" id="UP000182272">
    <property type="component" value="Chromosome I"/>
</dbReference>
<dbReference type="InterPro" id="IPR012334">
    <property type="entry name" value="Pectin_lyas_fold"/>
</dbReference>
<dbReference type="NCBIfam" id="TIGR01901">
    <property type="entry name" value="adhes_NPXG"/>
    <property type="match status" value="1"/>
</dbReference>
<feature type="compositionally biased region" description="Polar residues" evidence="1">
    <location>
        <begin position="3539"/>
        <end position="3549"/>
    </location>
</feature>
<dbReference type="Gene3D" id="2.160.20.10">
    <property type="entry name" value="Single-stranded right-handed beta-helix, Pectin lyase-like"/>
    <property type="match status" value="1"/>
</dbReference>
<gene>
    <name evidence="4" type="ORF">SAMN05216581_5521</name>
</gene>
<dbReference type="InterPro" id="IPR008619">
    <property type="entry name" value="Filamentous_hemagglutn_rpt"/>
</dbReference>
<evidence type="ECO:0000256" key="1">
    <source>
        <dbReference type="SAM" id="MobiDB-lite"/>
    </source>
</evidence>
<dbReference type="Gene3D" id="2.170.16.10">
    <property type="entry name" value="Hedgehog/Intein (Hint) domain"/>
    <property type="match status" value="1"/>
</dbReference>
<dbReference type="InterPro" id="IPR006141">
    <property type="entry name" value="Intein_N"/>
</dbReference>
<dbReference type="CDD" id="cd00081">
    <property type="entry name" value="Hint"/>
    <property type="match status" value="1"/>
</dbReference>
<dbReference type="NCBIfam" id="TIGR01731">
    <property type="entry name" value="fil_hemag_20aa"/>
    <property type="match status" value="30"/>
</dbReference>
<dbReference type="Pfam" id="PF05594">
    <property type="entry name" value="Fil_haemagg"/>
    <property type="match status" value="17"/>
</dbReference>
<feature type="compositionally biased region" description="Polar residues" evidence="1">
    <location>
        <begin position="2107"/>
        <end position="2132"/>
    </location>
</feature>
<evidence type="ECO:0000313" key="4">
    <source>
        <dbReference type="EMBL" id="SEI24507.1"/>
    </source>
</evidence>
<dbReference type="Pfam" id="PF13332">
    <property type="entry name" value="Fil_haemagg_2"/>
    <property type="match status" value="2"/>
</dbReference>